<reference evidence="1 2" key="1">
    <citation type="submission" date="2021-06" db="EMBL/GenBank/DDBJ databases">
        <authorList>
            <person name="Kallberg Y."/>
            <person name="Tangrot J."/>
            <person name="Rosling A."/>
        </authorList>
    </citation>
    <scope>NUCLEOTIDE SEQUENCE [LARGE SCALE GENOMIC DNA]</scope>
    <source>
        <strain evidence="1 2">120-4 pot B 10/14</strain>
    </source>
</reference>
<proteinExistence type="predicted"/>
<dbReference type="Proteomes" id="UP000789901">
    <property type="component" value="Unassembled WGS sequence"/>
</dbReference>
<protein>
    <submittedName>
        <fullName evidence="1">28142_t:CDS:1</fullName>
    </submittedName>
</protein>
<keyword evidence="2" id="KW-1185">Reference proteome</keyword>
<dbReference type="EMBL" id="CAJVQB010003026">
    <property type="protein sequence ID" value="CAG8595156.1"/>
    <property type="molecule type" value="Genomic_DNA"/>
</dbReference>
<accession>A0ABN7UJK2</accession>
<sequence length="134" mass="16252">MDLQSKRNLHLRWLFDTPREVQSFAINQYKNAYQIQKKIHDKKFTMWYRSKKESIQSIMVLARDYNRKREKLPEINNAMIIMLDKYGRFYIHISVLLKDRESQTSCNGQIVSIDPGVRTFTTCYDPIVEWDKRW</sequence>
<gene>
    <name evidence="1" type="ORF">GMARGA_LOCUS6602</name>
</gene>
<comment type="caution">
    <text evidence="1">The sequence shown here is derived from an EMBL/GenBank/DDBJ whole genome shotgun (WGS) entry which is preliminary data.</text>
</comment>
<evidence type="ECO:0000313" key="2">
    <source>
        <dbReference type="Proteomes" id="UP000789901"/>
    </source>
</evidence>
<evidence type="ECO:0000313" key="1">
    <source>
        <dbReference type="EMBL" id="CAG8595156.1"/>
    </source>
</evidence>
<name>A0ABN7UJK2_GIGMA</name>
<organism evidence="1 2">
    <name type="scientific">Gigaspora margarita</name>
    <dbReference type="NCBI Taxonomy" id="4874"/>
    <lineage>
        <taxon>Eukaryota</taxon>
        <taxon>Fungi</taxon>
        <taxon>Fungi incertae sedis</taxon>
        <taxon>Mucoromycota</taxon>
        <taxon>Glomeromycotina</taxon>
        <taxon>Glomeromycetes</taxon>
        <taxon>Diversisporales</taxon>
        <taxon>Gigasporaceae</taxon>
        <taxon>Gigaspora</taxon>
    </lineage>
</organism>